<evidence type="ECO:0000256" key="1">
    <source>
        <dbReference type="SAM" id="Coils"/>
    </source>
</evidence>
<feature type="region of interest" description="Disordered" evidence="2">
    <location>
        <begin position="944"/>
        <end position="983"/>
    </location>
</feature>
<feature type="region of interest" description="Disordered" evidence="2">
    <location>
        <begin position="794"/>
        <end position="820"/>
    </location>
</feature>
<dbReference type="Proteomes" id="UP001168146">
    <property type="component" value="Unassembled WGS sequence"/>
</dbReference>
<evidence type="ECO:0000313" key="4">
    <source>
        <dbReference type="EMBL" id="TKA30284.1"/>
    </source>
</evidence>
<evidence type="ECO:0000313" key="3">
    <source>
        <dbReference type="EMBL" id="KAK0326221.1"/>
    </source>
</evidence>
<reference evidence="4 5" key="1">
    <citation type="submission" date="2017-03" db="EMBL/GenBank/DDBJ databases">
        <title>Genomes of endolithic fungi from Antarctica.</title>
        <authorList>
            <person name="Coleine C."/>
            <person name="Masonjones S."/>
            <person name="Stajich J.E."/>
        </authorList>
    </citation>
    <scope>NUCLEOTIDE SEQUENCE [LARGE SCALE GENOMIC DNA]</scope>
    <source>
        <strain evidence="4 5">CCFEE 5311</strain>
    </source>
</reference>
<feature type="region of interest" description="Disordered" evidence="2">
    <location>
        <begin position="298"/>
        <end position="334"/>
    </location>
</feature>
<feature type="compositionally biased region" description="Polar residues" evidence="2">
    <location>
        <begin position="324"/>
        <end position="334"/>
    </location>
</feature>
<dbReference type="OrthoDB" id="3878705at2759"/>
<dbReference type="EMBL" id="NAJP01000103">
    <property type="protein sequence ID" value="TKA30284.1"/>
    <property type="molecule type" value="Genomic_DNA"/>
</dbReference>
<accession>A0A4U0U5R3</accession>
<feature type="compositionally biased region" description="Basic and acidic residues" evidence="2">
    <location>
        <begin position="673"/>
        <end position="682"/>
    </location>
</feature>
<gene>
    <name evidence="4" type="ORF">B0A54_15362</name>
    <name evidence="3" type="ORF">LTR82_002967</name>
</gene>
<feature type="region of interest" description="Disordered" evidence="2">
    <location>
        <begin position="228"/>
        <end position="259"/>
    </location>
</feature>
<evidence type="ECO:0000313" key="5">
    <source>
        <dbReference type="Proteomes" id="UP000310066"/>
    </source>
</evidence>
<feature type="region of interest" description="Disordered" evidence="2">
    <location>
        <begin position="374"/>
        <end position="395"/>
    </location>
</feature>
<dbReference type="Proteomes" id="UP000310066">
    <property type="component" value="Unassembled WGS sequence"/>
</dbReference>
<feature type="region of interest" description="Disordered" evidence="2">
    <location>
        <begin position="476"/>
        <end position="498"/>
    </location>
</feature>
<feature type="region of interest" description="Disordered" evidence="2">
    <location>
        <begin position="1"/>
        <end position="52"/>
    </location>
</feature>
<sequence>MSPSQYISSLPTQPLPSSPHPQEGVSLPREVQSRQSPVANADIYTPSPKELDSCEMASAIERRRRQSLPIAREDSISSLRANYNLARVRVRDLQPVRALALALAPKPAQAWIEGTDEHGSATEIATIGPASAVKMLQLQARNDVNPDPSNVHVLKEMIQSLENEVNKDEADYIKLKSTMEWDSDDEDEKPGLRRLIGSLKRKSSVWDGNGIKNRRSLMFPKPSIASRQGYDTAQHNRTSSPPTENGGDKPESLDAHTCRNPEEQFASRFTRKMEEKSRLQAATRVTADRFTIPTTNDVKLPVDQVRSPPLPPRACQPGAAIDNGSKQDSDPSATSLALYKPLPLTPEPPTATLLQVHSHRYGLALEAYDVAREFKQRHPPPPDPETPTRSAGRSLRYAKSDCSVRSSFIGPRLAPPIAPARRTTKVEIINPNDSPGVYIARAATAAGLPSSPLHPDWEAVIETVKTDVARELREADRKALDDEKSKKLATKETKSPEQQRWKELGSRVLSPARCFDSTQNVDYAAMTNEDLDSLDWALQREIQQSTSPNAAKRLFRRIAEHKAKESVIRQAVLAKQKWLIDRELEARAECRRRAEGQQATTHSNTSRLALANISNNTALVGQPSHLPQEPASQLAPKHRPDSEAGSGGRHAVAHPADTPDDELPYGDTEPECDDSRPYEKLHSTSTVEVSAFPVGLGITGMAAGVMTSALNATTAIDMKSTLEHPPHSRVVSTDLVESTHLATPSHPRSPFGEEPLRVARSPTAPTNRFGKPVFQPTRNDFFMHQIATAARRAKELRSMGSHPALRESPSRSELPPEPEATPMVTLHDIWDFDEEEAKRVDDILAGKIGSRDERKDSGAGVDEQIDPKVTSHVPVIRVESDSESCISNLDKDAADEGDITGPKDRQSLSSYYDIDEQVLSRQEFHDRLSQLNEFMALQYPGTRNHAAEDDEPEYVDNPDYDPAQHEPSIPRANTDPLPSAPGDLDIDSVIAQWEESSSGSNSAACSPTSAKACCVHAESIIHTTPYWPIPSPIQPSTTVPSPLSTPEKLDLRYFPPFSGTGSEQYGATTTLLTCNDCGRVVCPQCVRFCAEALCRQVMCGRCWRGAGRRCDIHELNEEGMLLQDGGVVEG</sequence>
<dbReference type="AlphaFoldDB" id="A0A4U0U5R3"/>
<dbReference type="EMBL" id="JASUXU010000005">
    <property type="protein sequence ID" value="KAK0326221.1"/>
    <property type="molecule type" value="Genomic_DNA"/>
</dbReference>
<protein>
    <submittedName>
        <fullName evidence="4">Uncharacterized protein</fullName>
    </submittedName>
</protein>
<feature type="compositionally biased region" description="Acidic residues" evidence="2">
    <location>
        <begin position="948"/>
        <end position="959"/>
    </location>
</feature>
<reference evidence="3" key="2">
    <citation type="submission" date="2021-12" db="EMBL/GenBank/DDBJ databases">
        <title>Black yeast isolated from Biological Soil Crust.</title>
        <authorList>
            <person name="Kurbessoian T."/>
        </authorList>
    </citation>
    <scope>NUCLEOTIDE SEQUENCE</scope>
    <source>
        <strain evidence="3">CCFEE 5208</strain>
    </source>
</reference>
<feature type="compositionally biased region" description="Basic and acidic residues" evidence="2">
    <location>
        <begin position="246"/>
        <end position="259"/>
    </location>
</feature>
<feature type="coiled-coil region" evidence="1">
    <location>
        <begin position="151"/>
        <end position="178"/>
    </location>
</feature>
<dbReference type="STRING" id="329885.A0A4U0U5R3"/>
<feature type="region of interest" description="Disordered" evidence="2">
    <location>
        <begin position="619"/>
        <end position="684"/>
    </location>
</feature>
<comment type="caution">
    <text evidence="4">The sequence shown here is derived from an EMBL/GenBank/DDBJ whole genome shotgun (WGS) entry which is preliminary data.</text>
</comment>
<feature type="compositionally biased region" description="Polar residues" evidence="2">
    <location>
        <begin position="228"/>
        <end position="243"/>
    </location>
</feature>
<evidence type="ECO:0000256" key="2">
    <source>
        <dbReference type="SAM" id="MobiDB-lite"/>
    </source>
</evidence>
<organism evidence="4 5">
    <name type="scientific">Friedmanniomyces endolithicus</name>
    <dbReference type="NCBI Taxonomy" id="329885"/>
    <lineage>
        <taxon>Eukaryota</taxon>
        <taxon>Fungi</taxon>
        <taxon>Dikarya</taxon>
        <taxon>Ascomycota</taxon>
        <taxon>Pezizomycotina</taxon>
        <taxon>Dothideomycetes</taxon>
        <taxon>Dothideomycetidae</taxon>
        <taxon>Mycosphaerellales</taxon>
        <taxon>Teratosphaeriaceae</taxon>
        <taxon>Friedmanniomyces</taxon>
    </lineage>
</organism>
<name>A0A4U0U5R3_9PEZI</name>
<keyword evidence="1" id="KW-0175">Coiled coil</keyword>
<feature type="compositionally biased region" description="Acidic residues" evidence="2">
    <location>
        <begin position="658"/>
        <end position="672"/>
    </location>
</feature>
<proteinExistence type="predicted"/>